<dbReference type="Gene3D" id="3.40.50.300">
    <property type="entry name" value="P-loop containing nucleotide triphosphate hydrolases"/>
    <property type="match status" value="2"/>
</dbReference>
<dbReference type="GO" id="GO:0005694">
    <property type="term" value="C:chromosome"/>
    <property type="evidence" value="ECO:0007669"/>
    <property type="project" value="InterPro"/>
</dbReference>
<comment type="similarity">
    <text evidence="7">Belongs to the SMC family.</text>
</comment>
<dbReference type="HAMAP" id="MF_01894">
    <property type="entry name" value="Smc_prok"/>
    <property type="match status" value="1"/>
</dbReference>
<dbReference type="PANTHER" id="PTHR43977">
    <property type="entry name" value="STRUCTURAL MAINTENANCE OF CHROMOSOMES PROTEIN 3"/>
    <property type="match status" value="1"/>
</dbReference>
<evidence type="ECO:0000256" key="7">
    <source>
        <dbReference type="HAMAP-Rule" id="MF_01894"/>
    </source>
</evidence>
<dbReference type="AlphaFoldDB" id="A0A4R0XNB1"/>
<dbReference type="Gene3D" id="3.30.70.1620">
    <property type="match status" value="1"/>
</dbReference>
<dbReference type="GO" id="GO:0005524">
    <property type="term" value="F:ATP binding"/>
    <property type="evidence" value="ECO:0007669"/>
    <property type="project" value="UniProtKB-UniRule"/>
</dbReference>
<accession>A0A4R0XNB1</accession>
<organism evidence="9 10">
    <name type="scientific">Mycoplasma marinum</name>
    <dbReference type="NCBI Taxonomy" id="1937190"/>
    <lineage>
        <taxon>Bacteria</taxon>
        <taxon>Bacillati</taxon>
        <taxon>Mycoplasmatota</taxon>
        <taxon>Mollicutes</taxon>
        <taxon>Mycoplasmataceae</taxon>
        <taxon>Mycoplasma</taxon>
    </lineage>
</organism>
<dbReference type="GO" id="GO:0007062">
    <property type="term" value="P:sister chromatid cohesion"/>
    <property type="evidence" value="ECO:0007669"/>
    <property type="project" value="InterPro"/>
</dbReference>
<dbReference type="EMBL" id="PSZO01000001">
    <property type="protein sequence ID" value="TCG12052.1"/>
    <property type="molecule type" value="Genomic_DNA"/>
</dbReference>
<feature type="coiled-coil region" evidence="7">
    <location>
        <begin position="242"/>
        <end position="269"/>
    </location>
</feature>
<protein>
    <recommendedName>
        <fullName evidence="7">Chromosome partition protein Smc</fullName>
    </recommendedName>
</protein>
<dbReference type="GO" id="GO:0003677">
    <property type="term" value="F:DNA binding"/>
    <property type="evidence" value="ECO:0007669"/>
    <property type="project" value="UniProtKB-UniRule"/>
</dbReference>
<evidence type="ECO:0000256" key="5">
    <source>
        <dbReference type="ARBA" id="ARBA00023054"/>
    </source>
</evidence>
<dbReference type="GO" id="GO:0005737">
    <property type="term" value="C:cytoplasm"/>
    <property type="evidence" value="ECO:0007669"/>
    <property type="project" value="UniProtKB-SubCell"/>
</dbReference>
<keyword evidence="10" id="KW-1185">Reference proteome</keyword>
<sequence>MKLVKVVAHGFKSFADKTTLNFDGGVVGIVGPNGSGKSNINDAIKWVLGEQSSKSLRGDSMEDVIFAGSKTVKAMNQAEVTLTFDNSEGKVSIPHKKISITRRLKRGKGGNQYFINGELARLRDIKEIAMETGMSKSSLAIISQGTISDIAQATPEERRGIFEEAAGISKYKSRKKEAMKKLDNTTEALEKVQTVVYELERQLKPLRKQADKAKLYLEKTAELKDVEIGLIVEDVKFYNAELEVLNDKLVDVIETKEDLESRIRTSEDEVEQKTSYKLNLENEVLKLNTRFQEVSESIRDLELKDSINAQRRQMIIDGQVSSSATAKTDAMKEQLEEMSMKLLQYKSWITKAEEDVKSKKAEASEKELQITSLKNKKELDSSKLLKIKTKIDILEDHKNNKTNLFQGTRTIMNNRTIFPGVKGIVADSLEVPEEFALATETILQNALQHIVVDKSETAVKCVNFLKRNRGGRATFIPLQSIQPKSVREDHKLALQSQDGFIGVAADLVKSKPQYNILRKFLLGNIIVVDHIENATSISKLLGQRYMVVTKTGDIIRVGGVIAGGQAGKSRDLLGVDKQIEKLKNAQPLIEQEVSKITSTISALSNVISEDRAIIGELYVEVAKTKEKQSNIQEQYSYLKDKYEAASNQKFNISKTQEISLGSVENLEAEKSHLSANLKAKREKIMFINNELTQVTLVKTELEKTLRKINSDSSENMTKKNQAEFYVKTATKRLSEEYSLTIDAATEEFKLELDKEEAREIVSVLRREVSEIGHVNLDAIDAFEEVNTRFEKLKTSEEELFSAQQTILSAINEMDKIIITKLDTTVKQTREEFQRVFETMFGGGTAEIKYTNPNDLLETGIDVIAQPPGKSVRNLKLFSGGEKAIIAISLLFAILKSKPLPLCILDEVEAALDEANVLRYAQFLQSLKESTQFIVVTHRVGTMENVDHLFGATMQNRGVTSFFTVKLETAKELIES</sequence>
<feature type="coiled-coil region" evidence="7">
    <location>
        <begin position="168"/>
        <end position="202"/>
    </location>
</feature>
<keyword evidence="2 7" id="KW-0963">Cytoplasm</keyword>
<keyword evidence="3 7" id="KW-0547">Nucleotide-binding</keyword>
<dbReference type="InterPro" id="IPR027417">
    <property type="entry name" value="P-loop_NTPase"/>
</dbReference>
<evidence type="ECO:0000256" key="6">
    <source>
        <dbReference type="ARBA" id="ARBA00023125"/>
    </source>
</evidence>
<comment type="subcellular location">
    <subcellularLocation>
        <location evidence="1 7">Cytoplasm</location>
    </subcellularLocation>
</comment>
<gene>
    <name evidence="7" type="primary">smc</name>
    <name evidence="9" type="ORF">C4B24_00405</name>
</gene>
<dbReference type="InterPro" id="IPR011890">
    <property type="entry name" value="SMC_prok"/>
</dbReference>
<dbReference type="FunFam" id="3.40.50.300:FF:000901">
    <property type="entry name" value="Chromosome partition protein Smc"/>
    <property type="match status" value="1"/>
</dbReference>
<dbReference type="InterPro" id="IPR036277">
    <property type="entry name" value="SMC_hinge_sf"/>
</dbReference>
<feature type="domain" description="SMC hinge" evidence="8">
    <location>
        <begin position="419"/>
        <end position="538"/>
    </location>
</feature>
<dbReference type="InterPro" id="IPR010935">
    <property type="entry name" value="SMC_hinge"/>
</dbReference>
<evidence type="ECO:0000259" key="8">
    <source>
        <dbReference type="SMART" id="SM00968"/>
    </source>
</evidence>
<evidence type="ECO:0000313" key="10">
    <source>
        <dbReference type="Proteomes" id="UP000294192"/>
    </source>
</evidence>
<evidence type="ECO:0000256" key="4">
    <source>
        <dbReference type="ARBA" id="ARBA00022840"/>
    </source>
</evidence>
<dbReference type="Gene3D" id="1.20.1060.20">
    <property type="match status" value="1"/>
</dbReference>
<feature type="coiled-coil region" evidence="7">
    <location>
        <begin position="349"/>
        <end position="376"/>
    </location>
</feature>
<dbReference type="SMART" id="SM00968">
    <property type="entry name" value="SMC_hinge"/>
    <property type="match status" value="1"/>
</dbReference>
<dbReference type="GO" id="GO:0006260">
    <property type="term" value="P:DNA replication"/>
    <property type="evidence" value="ECO:0007669"/>
    <property type="project" value="UniProtKB-UniRule"/>
</dbReference>
<dbReference type="GO" id="GO:0016887">
    <property type="term" value="F:ATP hydrolysis activity"/>
    <property type="evidence" value="ECO:0007669"/>
    <property type="project" value="InterPro"/>
</dbReference>
<comment type="domain">
    <text evidence="7">Contains large globular domains required for ATP hydrolysis at each terminus and a third globular domain forming a flexible hinge near the middle of the molecule. These domains are separated by coiled-coil structures.</text>
</comment>
<evidence type="ECO:0000256" key="3">
    <source>
        <dbReference type="ARBA" id="ARBA00022741"/>
    </source>
</evidence>
<dbReference type="GO" id="GO:0007059">
    <property type="term" value="P:chromosome segregation"/>
    <property type="evidence" value="ECO:0007669"/>
    <property type="project" value="UniProtKB-UniRule"/>
</dbReference>
<name>A0A4R0XNB1_9MOLU</name>
<reference evidence="9 10" key="1">
    <citation type="submission" date="2018-02" db="EMBL/GenBank/DDBJ databases">
        <title>Mycoplasma marinum and Mycoplasma todarodis sp. nov., moderately halophilic and psychrotolerant mycoplasmas isolated from cephalopods.</title>
        <authorList>
            <person name="Viver T."/>
        </authorList>
    </citation>
    <scope>NUCLEOTIDE SEQUENCE [LARGE SCALE GENOMIC DNA]</scope>
    <source>
        <strain evidence="9 10">PE</strain>
    </source>
</reference>
<dbReference type="RefSeq" id="WP_131598255.1">
    <property type="nucleotide sequence ID" value="NZ_CBDBYK010000003.1"/>
</dbReference>
<evidence type="ECO:0000313" key="9">
    <source>
        <dbReference type="EMBL" id="TCG12052.1"/>
    </source>
</evidence>
<keyword evidence="4 7" id="KW-0067">ATP-binding</keyword>
<dbReference type="Proteomes" id="UP000294192">
    <property type="component" value="Unassembled WGS sequence"/>
</dbReference>
<comment type="caution">
    <text evidence="9">The sequence shown here is derived from an EMBL/GenBank/DDBJ whole genome shotgun (WGS) entry which is preliminary data.</text>
</comment>
<dbReference type="SUPFAM" id="SSF52540">
    <property type="entry name" value="P-loop containing nucleoside triphosphate hydrolases"/>
    <property type="match status" value="1"/>
</dbReference>
<dbReference type="Pfam" id="PF06470">
    <property type="entry name" value="SMC_hinge"/>
    <property type="match status" value="1"/>
</dbReference>
<evidence type="ECO:0000256" key="2">
    <source>
        <dbReference type="ARBA" id="ARBA00022490"/>
    </source>
</evidence>
<dbReference type="GO" id="GO:0030261">
    <property type="term" value="P:chromosome condensation"/>
    <property type="evidence" value="ECO:0007669"/>
    <property type="project" value="InterPro"/>
</dbReference>
<dbReference type="InterPro" id="IPR024704">
    <property type="entry name" value="SMC"/>
</dbReference>
<dbReference type="SUPFAM" id="SSF75553">
    <property type="entry name" value="Smc hinge domain"/>
    <property type="match status" value="1"/>
</dbReference>
<dbReference type="PIRSF" id="PIRSF005719">
    <property type="entry name" value="SMC"/>
    <property type="match status" value="1"/>
</dbReference>
<dbReference type="OrthoDB" id="9808768at2"/>
<dbReference type="Pfam" id="PF02463">
    <property type="entry name" value="SMC_N"/>
    <property type="match status" value="1"/>
</dbReference>
<feature type="binding site" evidence="7">
    <location>
        <begin position="32"/>
        <end position="39"/>
    </location>
    <ligand>
        <name>ATP</name>
        <dbReference type="ChEBI" id="CHEBI:30616"/>
    </ligand>
</feature>
<dbReference type="InterPro" id="IPR003395">
    <property type="entry name" value="RecF/RecN/SMC_N"/>
</dbReference>
<proteinExistence type="inferred from homology"/>
<keyword evidence="6 7" id="KW-0238">DNA-binding</keyword>
<evidence type="ECO:0000256" key="1">
    <source>
        <dbReference type="ARBA" id="ARBA00004496"/>
    </source>
</evidence>
<comment type="subunit">
    <text evidence="7">Homodimer.</text>
</comment>
<comment type="function">
    <text evidence="7">Required for chromosome condensation and partitioning.</text>
</comment>
<keyword evidence="5 7" id="KW-0175">Coiled coil</keyword>